<evidence type="ECO:0000256" key="5">
    <source>
        <dbReference type="ARBA" id="ARBA00023242"/>
    </source>
</evidence>
<evidence type="ECO:0000256" key="6">
    <source>
        <dbReference type="SAM" id="MobiDB-lite"/>
    </source>
</evidence>
<comment type="subcellular location">
    <subcellularLocation>
        <location evidence="1">Nucleus</location>
    </subcellularLocation>
</comment>
<feature type="region of interest" description="Disordered" evidence="6">
    <location>
        <begin position="313"/>
        <end position="334"/>
    </location>
</feature>
<evidence type="ECO:0000256" key="4">
    <source>
        <dbReference type="ARBA" id="ARBA00022833"/>
    </source>
</evidence>
<evidence type="ECO:0000256" key="2">
    <source>
        <dbReference type="ARBA" id="ARBA00022723"/>
    </source>
</evidence>
<proteinExistence type="predicted"/>
<keyword evidence="5" id="KW-0539">Nucleus</keyword>
<evidence type="ECO:0000256" key="3">
    <source>
        <dbReference type="ARBA" id="ARBA00022771"/>
    </source>
</evidence>
<evidence type="ECO:0000313" key="9">
    <source>
        <dbReference type="Proteomes" id="UP001219934"/>
    </source>
</evidence>
<dbReference type="InterPro" id="IPR052035">
    <property type="entry name" value="ZnF_BED_domain_contain"/>
</dbReference>
<dbReference type="GO" id="GO:0005634">
    <property type="term" value="C:nucleus"/>
    <property type="evidence" value="ECO:0007669"/>
    <property type="project" value="UniProtKB-SubCell"/>
</dbReference>
<dbReference type="AlphaFoldDB" id="A0AAD6FQ93"/>
<dbReference type="SUPFAM" id="SSF53098">
    <property type="entry name" value="Ribonuclease H-like"/>
    <property type="match status" value="1"/>
</dbReference>
<keyword evidence="9" id="KW-1185">Reference proteome</keyword>
<evidence type="ECO:0000256" key="1">
    <source>
        <dbReference type="ARBA" id="ARBA00004123"/>
    </source>
</evidence>
<dbReference type="GO" id="GO:0008270">
    <property type="term" value="F:zinc ion binding"/>
    <property type="evidence" value="ECO:0007669"/>
    <property type="project" value="UniProtKB-KW"/>
</dbReference>
<keyword evidence="2" id="KW-0479">Metal-binding</keyword>
<evidence type="ECO:0000259" key="7">
    <source>
        <dbReference type="Pfam" id="PF05699"/>
    </source>
</evidence>
<dbReference type="PANTHER" id="PTHR46481:SF10">
    <property type="entry name" value="ZINC FINGER BED DOMAIN-CONTAINING PROTEIN 39"/>
    <property type="match status" value="1"/>
</dbReference>
<reference evidence="8" key="1">
    <citation type="submission" date="2022-11" db="EMBL/GenBank/DDBJ databases">
        <title>Chromosome-level genome of Pogonophryne albipinna.</title>
        <authorList>
            <person name="Jo E."/>
        </authorList>
    </citation>
    <scope>NUCLEOTIDE SEQUENCE</scope>
    <source>
        <strain evidence="8">SGF0006</strain>
        <tissue evidence="8">Muscle</tissue>
    </source>
</reference>
<dbReference type="InterPro" id="IPR008906">
    <property type="entry name" value="HATC_C_dom"/>
</dbReference>
<evidence type="ECO:0000313" key="8">
    <source>
        <dbReference type="EMBL" id="KAJ4942911.1"/>
    </source>
</evidence>
<feature type="domain" description="HAT C-terminal dimerisation" evidence="7">
    <location>
        <begin position="364"/>
        <end position="442"/>
    </location>
</feature>
<sequence>MPSRHYIAEKGIPALHTKVREQVQRHRKEATSIALTTDLWNSGVAPMLLLSLTAHWIDSSFTLHNVVLHASELRGSHTSMRIRNSIEEMLAKWDLDNDKVHVVMRDNAANMKKAFADMGVQSLGCFAHTLQLVVIQGLLAQRSIIDAVANARKLVGHFKHPPKAYSILEDIQKDLHMPTQRLQQDVSVRWNSTQYMMLSLLQQKRPLSVYAADHDLPCMPSANQWALMEKAVVVLSPFEELTRASTDAGIKTMKRTLLEAVTEHFDYAETEPIYSVATLGDPRYKERFFTSPDHQELAKEALIREVEIMERKRKAGSEVSAEEPPRKSPRRGGVGCAAANSSFVSLYDEILEGNVVESRPVSVEAYLAEQTIPRSENPLHYWRAHATQRPALADTAMKFLCAPCTSVDSERLFSAVSNVLDEKRNRLTADKVQVLVFIKKNLHYTLKKSVQ</sequence>
<comment type="caution">
    <text evidence="8">The sequence shown here is derived from an EMBL/GenBank/DDBJ whole genome shotgun (WGS) entry which is preliminary data.</text>
</comment>
<accession>A0AAD6FQ93</accession>
<organism evidence="8 9">
    <name type="scientific">Pogonophryne albipinna</name>
    <dbReference type="NCBI Taxonomy" id="1090488"/>
    <lineage>
        <taxon>Eukaryota</taxon>
        <taxon>Metazoa</taxon>
        <taxon>Chordata</taxon>
        <taxon>Craniata</taxon>
        <taxon>Vertebrata</taxon>
        <taxon>Euteleostomi</taxon>
        <taxon>Actinopterygii</taxon>
        <taxon>Neopterygii</taxon>
        <taxon>Teleostei</taxon>
        <taxon>Neoteleostei</taxon>
        <taxon>Acanthomorphata</taxon>
        <taxon>Eupercaria</taxon>
        <taxon>Perciformes</taxon>
        <taxon>Notothenioidei</taxon>
        <taxon>Pogonophryne</taxon>
    </lineage>
</organism>
<dbReference type="Pfam" id="PF05699">
    <property type="entry name" value="Dimer_Tnp_hAT"/>
    <property type="match status" value="1"/>
</dbReference>
<dbReference type="Proteomes" id="UP001219934">
    <property type="component" value="Unassembled WGS sequence"/>
</dbReference>
<dbReference type="InterPro" id="IPR012337">
    <property type="entry name" value="RNaseH-like_sf"/>
</dbReference>
<dbReference type="PANTHER" id="PTHR46481">
    <property type="entry name" value="ZINC FINGER BED DOMAIN-CONTAINING PROTEIN 4"/>
    <property type="match status" value="1"/>
</dbReference>
<protein>
    <recommendedName>
        <fullName evidence="7">HAT C-terminal dimerisation domain-containing protein</fullName>
    </recommendedName>
</protein>
<keyword evidence="3" id="KW-0863">Zinc-finger</keyword>
<name>A0AAD6FQ93_9TELE</name>
<dbReference type="GO" id="GO:0046983">
    <property type="term" value="F:protein dimerization activity"/>
    <property type="evidence" value="ECO:0007669"/>
    <property type="project" value="InterPro"/>
</dbReference>
<gene>
    <name evidence="8" type="ORF">JOQ06_005423</name>
</gene>
<dbReference type="EMBL" id="JAPTMU010000005">
    <property type="protein sequence ID" value="KAJ4942911.1"/>
    <property type="molecule type" value="Genomic_DNA"/>
</dbReference>
<keyword evidence="4" id="KW-0862">Zinc</keyword>